<dbReference type="PANTHER" id="PTHR11785:SF512">
    <property type="entry name" value="SOBREMESA, ISOFORM B"/>
    <property type="match status" value="1"/>
</dbReference>
<feature type="transmembrane region" description="Helical" evidence="5">
    <location>
        <begin position="435"/>
        <end position="453"/>
    </location>
</feature>
<protein>
    <submittedName>
        <fullName evidence="6">Amino acid permease</fullName>
    </submittedName>
</protein>
<keyword evidence="3 5" id="KW-1133">Transmembrane helix</keyword>
<organism evidence="6 7">
    <name type="scientific">Acidilutibacter cellobiosedens</name>
    <dbReference type="NCBI Taxonomy" id="2507161"/>
    <lineage>
        <taxon>Bacteria</taxon>
        <taxon>Bacillati</taxon>
        <taxon>Bacillota</taxon>
        <taxon>Tissierellia</taxon>
        <taxon>Tissierellales</taxon>
        <taxon>Acidilutibacteraceae</taxon>
        <taxon>Acidilutibacter</taxon>
    </lineage>
</organism>
<dbReference type="Proteomes" id="UP000287969">
    <property type="component" value="Chromosome"/>
</dbReference>
<evidence type="ECO:0000256" key="2">
    <source>
        <dbReference type="ARBA" id="ARBA00022692"/>
    </source>
</evidence>
<feature type="transmembrane region" description="Helical" evidence="5">
    <location>
        <begin position="150"/>
        <end position="167"/>
    </location>
</feature>
<evidence type="ECO:0000256" key="5">
    <source>
        <dbReference type="SAM" id="Phobius"/>
    </source>
</evidence>
<dbReference type="Gene3D" id="1.20.1740.10">
    <property type="entry name" value="Amino acid/polyamine transporter I"/>
    <property type="match status" value="1"/>
</dbReference>
<dbReference type="PIRSF" id="PIRSF006060">
    <property type="entry name" value="AA_transporter"/>
    <property type="match status" value="1"/>
</dbReference>
<dbReference type="EMBL" id="CP035282">
    <property type="protein sequence ID" value="QAT60802.1"/>
    <property type="molecule type" value="Genomic_DNA"/>
</dbReference>
<feature type="transmembrane region" description="Helical" evidence="5">
    <location>
        <begin position="300"/>
        <end position="325"/>
    </location>
</feature>
<keyword evidence="4 5" id="KW-0472">Membrane</keyword>
<feature type="transmembrane region" description="Helical" evidence="5">
    <location>
        <begin position="69"/>
        <end position="93"/>
    </location>
</feature>
<dbReference type="Pfam" id="PF13520">
    <property type="entry name" value="AA_permease_2"/>
    <property type="match status" value="1"/>
</dbReference>
<dbReference type="PANTHER" id="PTHR11785">
    <property type="entry name" value="AMINO ACID TRANSPORTER"/>
    <property type="match status" value="1"/>
</dbReference>
<evidence type="ECO:0000313" key="7">
    <source>
        <dbReference type="Proteomes" id="UP000287969"/>
    </source>
</evidence>
<dbReference type="GO" id="GO:0015179">
    <property type="term" value="F:L-amino acid transmembrane transporter activity"/>
    <property type="evidence" value="ECO:0007669"/>
    <property type="project" value="TreeGrafter"/>
</dbReference>
<dbReference type="OrthoDB" id="178667at2"/>
<dbReference type="InterPro" id="IPR002293">
    <property type="entry name" value="AA/rel_permease1"/>
</dbReference>
<accession>A0A410Q9X5</accession>
<evidence type="ECO:0000256" key="1">
    <source>
        <dbReference type="ARBA" id="ARBA00004141"/>
    </source>
</evidence>
<comment type="subcellular location">
    <subcellularLocation>
        <location evidence="1">Membrane</location>
        <topology evidence="1">Multi-pass membrane protein</topology>
    </subcellularLocation>
</comment>
<feature type="transmembrane region" description="Helical" evidence="5">
    <location>
        <begin position="173"/>
        <end position="196"/>
    </location>
</feature>
<evidence type="ECO:0000256" key="4">
    <source>
        <dbReference type="ARBA" id="ARBA00023136"/>
    </source>
</evidence>
<name>A0A410Q9X5_9FIRM</name>
<keyword evidence="2 5" id="KW-0812">Transmembrane</keyword>
<keyword evidence="7" id="KW-1185">Reference proteome</keyword>
<dbReference type="GO" id="GO:0016020">
    <property type="term" value="C:membrane"/>
    <property type="evidence" value="ECO:0007669"/>
    <property type="project" value="UniProtKB-SubCell"/>
</dbReference>
<dbReference type="KEGG" id="spoa:EQM13_04010"/>
<gene>
    <name evidence="6" type="ORF">EQM13_04010</name>
</gene>
<sequence length="466" mass="50483">MEAFLISILIKIDNIKGGELLVHQEEGKLKRNLGLREGIAYVIGFVIGTGIFLKPAVVLVNMGSSASALIIWIVGGLISMCSALTISEIAAYIPKVGGLYTYLVELYNDVVGFLYGWIEVIISSPGGSAALAIACATFATYFIPMGKWELKLFAIFITLLIVILQIISTKLSLQMQGIATIGKLVPMAAIIIFGLINGTAHDISFATSGIIKGAGTGVALLGVLWSYDGWMNTCTLGDEMIHPEKNLPKAIIIGLAFVIIVYALFNTAIFNVMSAPQVAASESIGVDVSKKLFGRGGTTLITIGMLLSSFAALNAQLASGIRVAFAMGQKKQLPKYKILNRVNPKLGTPVNSIIFQTVISIIFILLGNFNTITDLCIFVIWIFFTLGVFSIFILRKKYPRDEKLYKVPLYPIIPIIGGIGGLYLIFVTIRDSFKGSMLGLALTLIGLPVYYYCKKKYSDKDDAVKE</sequence>
<feature type="transmembrane region" description="Helical" evidence="5">
    <location>
        <begin position="250"/>
        <end position="273"/>
    </location>
</feature>
<dbReference type="InterPro" id="IPR050598">
    <property type="entry name" value="AminoAcid_Transporter"/>
</dbReference>
<reference evidence="7" key="1">
    <citation type="submission" date="2019-01" db="EMBL/GenBank/DDBJ databases">
        <title>Draft genomes of a novel of Sporanaerobacter strains.</title>
        <authorList>
            <person name="Ma S."/>
        </authorList>
    </citation>
    <scope>NUCLEOTIDE SEQUENCE [LARGE SCALE GENOMIC DNA]</scope>
    <source>
        <strain evidence="7">NJN-17</strain>
    </source>
</reference>
<evidence type="ECO:0000256" key="3">
    <source>
        <dbReference type="ARBA" id="ARBA00022989"/>
    </source>
</evidence>
<evidence type="ECO:0000313" key="6">
    <source>
        <dbReference type="EMBL" id="QAT60802.1"/>
    </source>
</evidence>
<feature type="transmembrane region" description="Helical" evidence="5">
    <location>
        <begin position="346"/>
        <end position="366"/>
    </location>
</feature>
<feature type="transmembrane region" description="Helical" evidence="5">
    <location>
        <begin position="372"/>
        <end position="395"/>
    </location>
</feature>
<dbReference type="AlphaFoldDB" id="A0A410Q9X5"/>
<feature type="transmembrane region" description="Helical" evidence="5">
    <location>
        <begin position="407"/>
        <end position="429"/>
    </location>
</feature>
<proteinExistence type="predicted"/>
<feature type="transmembrane region" description="Helical" evidence="5">
    <location>
        <begin position="113"/>
        <end position="143"/>
    </location>
</feature>
<feature type="transmembrane region" description="Helical" evidence="5">
    <location>
        <begin position="38"/>
        <end position="57"/>
    </location>
</feature>